<comment type="caution">
    <text evidence="1">The sequence shown here is derived from an EMBL/GenBank/DDBJ whole genome shotgun (WGS) entry which is preliminary data.</text>
</comment>
<reference evidence="1" key="1">
    <citation type="submission" date="2021-03" db="EMBL/GenBank/DDBJ databases">
        <authorList>
            <consortium name="DOE Joint Genome Institute"/>
            <person name="Ahrendt S."/>
            <person name="Looney B.P."/>
            <person name="Miyauchi S."/>
            <person name="Morin E."/>
            <person name="Drula E."/>
            <person name="Courty P.E."/>
            <person name="Chicoki N."/>
            <person name="Fauchery L."/>
            <person name="Kohler A."/>
            <person name="Kuo A."/>
            <person name="Labutti K."/>
            <person name="Pangilinan J."/>
            <person name="Lipzen A."/>
            <person name="Riley R."/>
            <person name="Andreopoulos W."/>
            <person name="He G."/>
            <person name="Johnson J."/>
            <person name="Barry K.W."/>
            <person name="Grigoriev I.V."/>
            <person name="Nagy L."/>
            <person name="Hibbett D."/>
            <person name="Henrissat B."/>
            <person name="Matheny P.B."/>
            <person name="Labbe J."/>
            <person name="Martin F."/>
        </authorList>
    </citation>
    <scope>NUCLEOTIDE SEQUENCE</scope>
    <source>
        <strain evidence="1">HHB10654</strain>
    </source>
</reference>
<evidence type="ECO:0000313" key="2">
    <source>
        <dbReference type="Proteomes" id="UP000814140"/>
    </source>
</evidence>
<reference evidence="1" key="2">
    <citation type="journal article" date="2022" name="New Phytol.">
        <title>Evolutionary transition to the ectomycorrhizal habit in the genomes of a hyperdiverse lineage of mushroom-forming fungi.</title>
        <authorList>
            <person name="Looney B."/>
            <person name="Miyauchi S."/>
            <person name="Morin E."/>
            <person name="Drula E."/>
            <person name="Courty P.E."/>
            <person name="Kohler A."/>
            <person name="Kuo A."/>
            <person name="LaButti K."/>
            <person name="Pangilinan J."/>
            <person name="Lipzen A."/>
            <person name="Riley R."/>
            <person name="Andreopoulos W."/>
            <person name="He G."/>
            <person name="Johnson J."/>
            <person name="Nolan M."/>
            <person name="Tritt A."/>
            <person name="Barry K.W."/>
            <person name="Grigoriev I.V."/>
            <person name="Nagy L.G."/>
            <person name="Hibbett D."/>
            <person name="Henrissat B."/>
            <person name="Matheny P.B."/>
            <person name="Labbe J."/>
            <person name="Martin F.M."/>
        </authorList>
    </citation>
    <scope>NUCLEOTIDE SEQUENCE</scope>
    <source>
        <strain evidence="1">HHB10654</strain>
    </source>
</reference>
<keyword evidence="2" id="KW-1185">Reference proteome</keyword>
<organism evidence="1 2">
    <name type="scientific">Artomyces pyxidatus</name>
    <dbReference type="NCBI Taxonomy" id="48021"/>
    <lineage>
        <taxon>Eukaryota</taxon>
        <taxon>Fungi</taxon>
        <taxon>Dikarya</taxon>
        <taxon>Basidiomycota</taxon>
        <taxon>Agaricomycotina</taxon>
        <taxon>Agaricomycetes</taxon>
        <taxon>Russulales</taxon>
        <taxon>Auriscalpiaceae</taxon>
        <taxon>Artomyces</taxon>
    </lineage>
</organism>
<protein>
    <submittedName>
        <fullName evidence="1">Uncharacterized protein</fullName>
    </submittedName>
</protein>
<evidence type="ECO:0000313" key="1">
    <source>
        <dbReference type="EMBL" id="KAI0059150.1"/>
    </source>
</evidence>
<dbReference type="Proteomes" id="UP000814140">
    <property type="component" value="Unassembled WGS sequence"/>
</dbReference>
<name>A0ACB8SRS5_9AGAM</name>
<sequence length="224" mass="24953">MLEYRTAARRSQREGLAVSSLTDEHTSAEPSSTASSLANPQQSRIAAVWRSSTPVSSPSVGGASRAALAQMSGQQRLAALMRAVSGENESTLADSAASMSSSRILSELELIEQDKRDVDKELQRYIGEGLMTDKDQVRELDLLRFWQVSETICLVSQLLTRSIGEEVYLSHSVQTRPRCFTCASFRCPLREMLLFKQDDYHRPTQCFVPRPYGGSSDPEILFQR</sequence>
<accession>A0ACB8SRS5</accession>
<proteinExistence type="predicted"/>
<gene>
    <name evidence="1" type="ORF">BV25DRAFT_1146107</name>
</gene>
<dbReference type="EMBL" id="MU277228">
    <property type="protein sequence ID" value="KAI0059150.1"/>
    <property type="molecule type" value="Genomic_DNA"/>
</dbReference>